<dbReference type="SMART" id="SM00984">
    <property type="entry name" value="UDPG_MGDP_dh_C"/>
    <property type="match status" value="1"/>
</dbReference>
<dbReference type="RefSeq" id="WP_119549523.1">
    <property type="nucleotide sequence ID" value="NZ_QXIR01000048.1"/>
</dbReference>
<dbReference type="Proteomes" id="UP000265801">
    <property type="component" value="Unassembled WGS sequence"/>
</dbReference>
<evidence type="ECO:0000256" key="7">
    <source>
        <dbReference type="PIRNR" id="PIRNR000124"/>
    </source>
</evidence>
<feature type="active site" description="Nucleophile" evidence="8">
    <location>
        <position position="260"/>
    </location>
</feature>
<gene>
    <name evidence="12" type="ORF">D3H55_22295</name>
</gene>
<evidence type="ECO:0000256" key="2">
    <source>
        <dbReference type="ARBA" id="ARBA00006601"/>
    </source>
</evidence>
<feature type="binding site" evidence="9">
    <location>
        <position position="204"/>
    </location>
    <ligand>
        <name>substrate</name>
    </ligand>
</feature>
<dbReference type="InterPro" id="IPR036291">
    <property type="entry name" value="NAD(P)-bd_dom_sf"/>
</dbReference>
<evidence type="ECO:0000256" key="9">
    <source>
        <dbReference type="PIRSR" id="PIRSR500134-2"/>
    </source>
</evidence>
<feature type="binding site" evidence="9">
    <location>
        <position position="320"/>
    </location>
    <ligand>
        <name>substrate</name>
    </ligand>
</feature>
<reference evidence="12 13" key="1">
    <citation type="submission" date="2018-09" db="EMBL/GenBank/DDBJ databases">
        <title>Bacillus saliacetes sp. nov., isolated from Thai shrimp paste (Ka-pi).</title>
        <authorList>
            <person name="Daroonpunt R."/>
            <person name="Tanasupawat S."/>
            <person name="Yiamsombut S."/>
        </authorList>
    </citation>
    <scope>NUCLEOTIDE SEQUENCE [LARGE SCALE GENOMIC DNA]</scope>
    <source>
        <strain evidence="12 13">SKP7-4</strain>
    </source>
</reference>
<dbReference type="Pfam" id="PF00984">
    <property type="entry name" value="UDPG_MGDP_dh"/>
    <property type="match status" value="1"/>
</dbReference>
<name>A0A3A1QTC1_9BACI</name>
<dbReference type="InterPro" id="IPR014026">
    <property type="entry name" value="UDP-Glc/GDP-Man_DH_dimer"/>
</dbReference>
<dbReference type="Gene3D" id="1.20.5.100">
    <property type="entry name" value="Cytochrome c1, transmembrane anchor, C-terminal"/>
    <property type="match status" value="1"/>
</dbReference>
<dbReference type="UniPathway" id="UPA00038">
    <property type="reaction ID" value="UER00491"/>
</dbReference>
<feature type="binding site" evidence="10">
    <location>
        <position position="35"/>
    </location>
    <ligand>
        <name>NAD(+)</name>
        <dbReference type="ChEBI" id="CHEBI:57540"/>
    </ligand>
</feature>
<dbReference type="Pfam" id="PF03720">
    <property type="entry name" value="UDPG_MGDP_dh_C"/>
    <property type="match status" value="1"/>
</dbReference>
<sequence length="439" mass="48048">MKVTVTGTGYVGLVTGVCLAEKGHDIICYDTNEEKIDALRAGNPSIYEPGLKELLVKNSKDGSIQFTADPEKAYRGRDVIIISVGTPEQENGAADLSFIKEAVSMMARHIDQDCVVVTKSTVPVGTNENIAFWIEENKSPSLKIPVVSCPEFLREGSAIHDTFHGDRIIIGSSSKEAGDLIEKLYQDFSPPVIRTDIRSSEMIKYASNAFLAAKISFINEIANICERLGADVEEVAAGMGMDKRIGRQFLNAGIGYGGSCFPKDINALKHMADKVDYKFKVLEAAAEVNEGQSGILLEKARSLIGPLENRKVTLLGLSFKPETDDIRESQAIKLAKSLAKENAKVYAYDPAAIEKAKAVLGNSVVYCSSIEEALLDSEAAFIVTEWEDIIRFPIAGYPILMKEPIIFDGRNCLPQESMKELGLTYIPIGRKGIYPPRKQ</sequence>
<comment type="catalytic activity">
    <reaction evidence="6 7">
        <text>UDP-alpha-D-glucose + 2 NAD(+) + H2O = UDP-alpha-D-glucuronate + 2 NADH + 3 H(+)</text>
        <dbReference type="Rhea" id="RHEA:23596"/>
        <dbReference type="ChEBI" id="CHEBI:15377"/>
        <dbReference type="ChEBI" id="CHEBI:15378"/>
        <dbReference type="ChEBI" id="CHEBI:57540"/>
        <dbReference type="ChEBI" id="CHEBI:57945"/>
        <dbReference type="ChEBI" id="CHEBI:58052"/>
        <dbReference type="ChEBI" id="CHEBI:58885"/>
        <dbReference type="EC" id="1.1.1.22"/>
    </reaction>
</comment>
<dbReference type="GO" id="GO:0000271">
    <property type="term" value="P:polysaccharide biosynthetic process"/>
    <property type="evidence" value="ECO:0007669"/>
    <property type="project" value="InterPro"/>
</dbReference>
<dbReference type="NCBIfam" id="TIGR03026">
    <property type="entry name" value="NDP-sugDHase"/>
    <property type="match status" value="1"/>
</dbReference>
<keyword evidence="5 7" id="KW-0520">NAD</keyword>
<keyword evidence="13" id="KW-1185">Reference proteome</keyword>
<feature type="binding site" evidence="10">
    <location>
        <position position="86"/>
    </location>
    <ligand>
        <name>NAD(+)</name>
        <dbReference type="ChEBI" id="CHEBI:57540"/>
    </ligand>
</feature>
<evidence type="ECO:0000256" key="5">
    <source>
        <dbReference type="ARBA" id="ARBA00023027"/>
    </source>
</evidence>
<dbReference type="SUPFAM" id="SSF48179">
    <property type="entry name" value="6-phosphogluconate dehydrogenase C-terminal domain-like"/>
    <property type="match status" value="1"/>
</dbReference>
<evidence type="ECO:0000256" key="8">
    <source>
        <dbReference type="PIRSR" id="PIRSR500134-1"/>
    </source>
</evidence>
<comment type="pathway">
    <text evidence="1">Nucleotide-sugar biosynthesis; UDP-alpha-D-glucuronate biosynthesis; UDP-alpha-D-glucuronate from UDP-alpha-D-glucose: step 1/1.</text>
</comment>
<dbReference type="GO" id="GO:0003979">
    <property type="term" value="F:UDP-glucose 6-dehydrogenase activity"/>
    <property type="evidence" value="ECO:0007669"/>
    <property type="project" value="UniProtKB-EC"/>
</dbReference>
<evidence type="ECO:0000256" key="10">
    <source>
        <dbReference type="PIRSR" id="PIRSR500134-3"/>
    </source>
</evidence>
<dbReference type="PIRSF" id="PIRSF500134">
    <property type="entry name" value="UDPglc_DH_bac"/>
    <property type="match status" value="1"/>
</dbReference>
<dbReference type="InterPro" id="IPR001732">
    <property type="entry name" value="UDP-Glc/GDP-Man_DH_N"/>
</dbReference>
<evidence type="ECO:0000313" key="13">
    <source>
        <dbReference type="Proteomes" id="UP000265801"/>
    </source>
</evidence>
<evidence type="ECO:0000256" key="3">
    <source>
        <dbReference type="ARBA" id="ARBA00012954"/>
    </source>
</evidence>
<dbReference type="Gene3D" id="3.40.50.720">
    <property type="entry name" value="NAD(P)-binding Rossmann-like Domain"/>
    <property type="match status" value="2"/>
</dbReference>
<organism evidence="12 13">
    <name type="scientific">Bacillus salacetis</name>
    <dbReference type="NCBI Taxonomy" id="2315464"/>
    <lineage>
        <taxon>Bacteria</taxon>
        <taxon>Bacillati</taxon>
        <taxon>Bacillota</taxon>
        <taxon>Bacilli</taxon>
        <taxon>Bacillales</taxon>
        <taxon>Bacillaceae</taxon>
        <taxon>Bacillus</taxon>
    </lineage>
</organism>
<dbReference type="InterPro" id="IPR014027">
    <property type="entry name" value="UDP-Glc/GDP-Man_DH_C"/>
</dbReference>
<comment type="similarity">
    <text evidence="2 7">Belongs to the UDP-glucose/GDP-mannose dehydrogenase family.</text>
</comment>
<dbReference type="SUPFAM" id="SSF52413">
    <property type="entry name" value="UDP-glucose/GDP-mannose dehydrogenase C-terminal domain"/>
    <property type="match status" value="1"/>
</dbReference>
<dbReference type="EMBL" id="QXIR01000048">
    <property type="protein sequence ID" value="RIW28057.1"/>
    <property type="molecule type" value="Genomic_DNA"/>
</dbReference>
<dbReference type="InterPro" id="IPR008927">
    <property type="entry name" value="6-PGluconate_DH-like_C_sf"/>
</dbReference>
<dbReference type="InterPro" id="IPR017476">
    <property type="entry name" value="UDP-Glc/GDP-Man"/>
</dbReference>
<evidence type="ECO:0000256" key="6">
    <source>
        <dbReference type="ARBA" id="ARBA00047473"/>
    </source>
</evidence>
<feature type="binding site" evidence="10">
    <location>
        <position position="121"/>
    </location>
    <ligand>
        <name>NAD(+)</name>
        <dbReference type="ChEBI" id="CHEBI:57540"/>
    </ligand>
</feature>
<dbReference type="InterPro" id="IPR028357">
    <property type="entry name" value="UDPglc_DH_bac"/>
</dbReference>
<dbReference type="GO" id="GO:0051287">
    <property type="term" value="F:NAD binding"/>
    <property type="evidence" value="ECO:0007669"/>
    <property type="project" value="InterPro"/>
</dbReference>
<proteinExistence type="inferred from homology"/>
<dbReference type="InterPro" id="IPR036220">
    <property type="entry name" value="UDP-Glc/GDP-Man_DH_C_sf"/>
</dbReference>
<evidence type="ECO:0000256" key="1">
    <source>
        <dbReference type="ARBA" id="ARBA00004701"/>
    </source>
</evidence>
<protein>
    <recommendedName>
        <fullName evidence="3 7">UDP-glucose 6-dehydrogenase</fullName>
        <ecNumber evidence="3 7">1.1.1.22</ecNumber>
    </recommendedName>
</protein>
<feature type="binding site" evidence="10">
    <location>
        <position position="327"/>
    </location>
    <ligand>
        <name>NAD(+)</name>
        <dbReference type="ChEBI" id="CHEBI:57540"/>
    </ligand>
</feature>
<feature type="domain" description="UDP-glucose/GDP-mannose dehydrogenase C-terminal" evidence="11">
    <location>
        <begin position="313"/>
        <end position="415"/>
    </location>
</feature>
<accession>A0A3A1QTC1</accession>
<dbReference type="GO" id="GO:0006065">
    <property type="term" value="P:UDP-glucuronate biosynthetic process"/>
    <property type="evidence" value="ECO:0007669"/>
    <property type="project" value="UniProtKB-UniPathway"/>
</dbReference>
<feature type="binding site" evidence="10">
    <location>
        <position position="155"/>
    </location>
    <ligand>
        <name>NAD(+)</name>
        <dbReference type="ChEBI" id="CHEBI:57540"/>
    </ligand>
</feature>
<evidence type="ECO:0000259" key="11">
    <source>
        <dbReference type="SMART" id="SM00984"/>
    </source>
</evidence>
<comment type="caution">
    <text evidence="12">The sequence shown here is derived from an EMBL/GenBank/DDBJ whole genome shotgun (WGS) entry which is preliminary data.</text>
</comment>
<dbReference type="SUPFAM" id="SSF51735">
    <property type="entry name" value="NAD(P)-binding Rossmann-fold domains"/>
    <property type="match status" value="1"/>
</dbReference>
<dbReference type="OrthoDB" id="9803238at2"/>
<feature type="binding site" evidence="10">
    <location>
        <position position="263"/>
    </location>
    <ligand>
        <name>NAD(+)</name>
        <dbReference type="ChEBI" id="CHEBI:57540"/>
    </ligand>
</feature>
<dbReference type="Pfam" id="PF03721">
    <property type="entry name" value="UDPG_MGDP_dh_N"/>
    <property type="match status" value="1"/>
</dbReference>
<feature type="binding site" evidence="10">
    <location>
        <position position="30"/>
    </location>
    <ligand>
        <name>NAD(+)</name>
        <dbReference type="ChEBI" id="CHEBI:57540"/>
    </ligand>
</feature>
<feature type="binding site" evidence="9">
    <location>
        <position position="257"/>
    </location>
    <ligand>
        <name>substrate</name>
    </ligand>
</feature>
<feature type="binding site" evidence="9">
    <location>
        <begin position="152"/>
        <end position="155"/>
    </location>
    <ligand>
        <name>substrate</name>
    </ligand>
</feature>
<dbReference type="EC" id="1.1.1.22" evidence="3 7"/>
<dbReference type="AlphaFoldDB" id="A0A3A1QTC1"/>
<dbReference type="PANTHER" id="PTHR43750">
    <property type="entry name" value="UDP-GLUCOSE 6-DEHYDROGENASE TUAD"/>
    <property type="match status" value="1"/>
</dbReference>
<evidence type="ECO:0000313" key="12">
    <source>
        <dbReference type="EMBL" id="RIW28057.1"/>
    </source>
</evidence>
<dbReference type="PIRSF" id="PIRSF000124">
    <property type="entry name" value="UDPglc_GDPman_dh"/>
    <property type="match status" value="1"/>
</dbReference>
<dbReference type="PANTHER" id="PTHR43750:SF4">
    <property type="entry name" value="UDP-GLUCOSE 6-DEHYDROGENASE YWQF"/>
    <property type="match status" value="1"/>
</dbReference>
<keyword evidence="4 7" id="KW-0560">Oxidoreductase</keyword>
<feature type="binding site" evidence="9">
    <location>
        <begin position="249"/>
        <end position="253"/>
    </location>
    <ligand>
        <name>substrate</name>
    </ligand>
</feature>
<evidence type="ECO:0000256" key="4">
    <source>
        <dbReference type="ARBA" id="ARBA00023002"/>
    </source>
</evidence>